<dbReference type="AlphaFoldDB" id="A0A8S3DS18"/>
<evidence type="ECO:0000313" key="1">
    <source>
        <dbReference type="EMBL" id="CAF4998643.1"/>
    </source>
</evidence>
<gene>
    <name evidence="1" type="ORF">GIL414_LOCUS57112</name>
</gene>
<sequence length="29" mass="3267">MDELLTILEEGLHKIEDNFVVAVVVIITI</sequence>
<feature type="non-terminal residue" evidence="1">
    <location>
        <position position="29"/>
    </location>
</feature>
<reference evidence="1" key="1">
    <citation type="submission" date="2021-02" db="EMBL/GenBank/DDBJ databases">
        <authorList>
            <person name="Nowell W R."/>
        </authorList>
    </citation>
    <scope>NUCLEOTIDE SEQUENCE</scope>
</reference>
<organism evidence="1 2">
    <name type="scientific">Rotaria magnacalcarata</name>
    <dbReference type="NCBI Taxonomy" id="392030"/>
    <lineage>
        <taxon>Eukaryota</taxon>
        <taxon>Metazoa</taxon>
        <taxon>Spiralia</taxon>
        <taxon>Gnathifera</taxon>
        <taxon>Rotifera</taxon>
        <taxon>Eurotatoria</taxon>
        <taxon>Bdelloidea</taxon>
        <taxon>Philodinida</taxon>
        <taxon>Philodinidae</taxon>
        <taxon>Rotaria</taxon>
    </lineage>
</organism>
<dbReference type="EMBL" id="CAJOBJ010206580">
    <property type="protein sequence ID" value="CAF4998643.1"/>
    <property type="molecule type" value="Genomic_DNA"/>
</dbReference>
<evidence type="ECO:0000313" key="2">
    <source>
        <dbReference type="Proteomes" id="UP000681720"/>
    </source>
</evidence>
<dbReference type="Proteomes" id="UP000681720">
    <property type="component" value="Unassembled WGS sequence"/>
</dbReference>
<protein>
    <submittedName>
        <fullName evidence="1">Uncharacterized protein</fullName>
    </submittedName>
</protein>
<accession>A0A8S3DS18</accession>
<proteinExistence type="predicted"/>
<name>A0A8S3DS18_9BILA</name>
<comment type="caution">
    <text evidence="1">The sequence shown here is derived from an EMBL/GenBank/DDBJ whole genome shotgun (WGS) entry which is preliminary data.</text>
</comment>